<gene>
    <name evidence="3" type="ORF">MNBD_GAMMA01-908</name>
</gene>
<proteinExistence type="predicted"/>
<reference evidence="3" key="1">
    <citation type="submission" date="2018-06" db="EMBL/GenBank/DDBJ databases">
        <authorList>
            <person name="Zhirakovskaya E."/>
        </authorList>
    </citation>
    <scope>NUCLEOTIDE SEQUENCE</scope>
</reference>
<dbReference type="InterPro" id="IPR027417">
    <property type="entry name" value="P-loop_NTPase"/>
</dbReference>
<dbReference type="PANTHER" id="PTHR42714">
    <property type="entry name" value="TRNA MODIFICATION GTPASE GTPBP3"/>
    <property type="match status" value="1"/>
</dbReference>
<feature type="domain" description="G" evidence="2">
    <location>
        <begin position="121"/>
        <end position="225"/>
    </location>
</feature>
<protein>
    <submittedName>
        <fullName evidence="3">GTPase</fullName>
    </submittedName>
</protein>
<evidence type="ECO:0000259" key="2">
    <source>
        <dbReference type="Pfam" id="PF01926"/>
    </source>
</evidence>
<accession>A0A3B0W3A5</accession>
<keyword evidence="1" id="KW-1133">Transmembrane helix</keyword>
<dbReference type="Pfam" id="PF01926">
    <property type="entry name" value="MMR_HSR1"/>
    <property type="match status" value="1"/>
</dbReference>
<keyword evidence="1" id="KW-0472">Membrane</keyword>
<evidence type="ECO:0000256" key="1">
    <source>
        <dbReference type="SAM" id="Phobius"/>
    </source>
</evidence>
<dbReference type="GO" id="GO:0005737">
    <property type="term" value="C:cytoplasm"/>
    <property type="evidence" value="ECO:0007669"/>
    <property type="project" value="TreeGrafter"/>
</dbReference>
<dbReference type="AlphaFoldDB" id="A0A3B0W3A5"/>
<feature type="transmembrane region" description="Helical" evidence="1">
    <location>
        <begin position="47"/>
        <end position="67"/>
    </location>
</feature>
<name>A0A3B0W3A5_9ZZZZ</name>
<dbReference type="InterPro" id="IPR006073">
    <property type="entry name" value="GTP-bd"/>
</dbReference>
<dbReference type="EMBL" id="UOEW01000218">
    <property type="protein sequence ID" value="VAW39086.1"/>
    <property type="molecule type" value="Genomic_DNA"/>
</dbReference>
<dbReference type="GO" id="GO:0030488">
    <property type="term" value="P:tRNA methylation"/>
    <property type="evidence" value="ECO:0007669"/>
    <property type="project" value="TreeGrafter"/>
</dbReference>
<dbReference type="GO" id="GO:0005525">
    <property type="term" value="F:GTP binding"/>
    <property type="evidence" value="ECO:0007669"/>
    <property type="project" value="InterPro"/>
</dbReference>
<dbReference type="SUPFAM" id="SSF52540">
    <property type="entry name" value="P-loop containing nucleoside triphosphate hydrolases"/>
    <property type="match status" value="1"/>
</dbReference>
<dbReference type="Gene3D" id="3.40.50.300">
    <property type="entry name" value="P-loop containing nucleotide triphosphate hydrolases"/>
    <property type="match status" value="1"/>
</dbReference>
<sequence>MKFNSKSIFGVVIGIIAIALLFMVLLVTEKLLAIWHYLQQAPLWVSFVYATVIMLVALFVFYLYFIFIRPKPPKQQNLKPVDESSLRNSVVQQAYRGVDISAADAELQELDKRRGQKNFYIALYGTVSSGKSSFIQVLLPAQQIQTNVLSGTTKGIEVYQYKNLAIIDLPGLDDFDAKVERLAIDEILRAHVVIFLTDSDLTQTEIQVITKLNSTKKPMVIALNKSDRYTDIEQEQIITALKNKTDKKYPVVSIATGGQETIIYQDAKGKKYKKIQNRKPDIQPLLKAIEKVVANNPEALNRFRDASMLMLAQNKLNMAQDKFNRQKAEATIKSYTKKAVFGAMASVAPGSDLVIQGTLATKMIQNLCQIYQLSPKQMEIDKVIGMMSGKLKTSVALILAVAGNALKAFPGIGTATGGITHAISYGMIFNALGHAVLDSVTTLGKLDAVATQQKFEENLLGPAQTLAKDLAKMALKIEK</sequence>
<keyword evidence="1" id="KW-0812">Transmembrane</keyword>
<feature type="transmembrane region" description="Helical" evidence="1">
    <location>
        <begin position="7"/>
        <end position="27"/>
    </location>
</feature>
<evidence type="ECO:0000313" key="3">
    <source>
        <dbReference type="EMBL" id="VAW39086.1"/>
    </source>
</evidence>
<organism evidence="3">
    <name type="scientific">hydrothermal vent metagenome</name>
    <dbReference type="NCBI Taxonomy" id="652676"/>
    <lineage>
        <taxon>unclassified sequences</taxon>
        <taxon>metagenomes</taxon>
        <taxon>ecological metagenomes</taxon>
    </lineage>
</organism>
<dbReference type="PANTHER" id="PTHR42714:SF6">
    <property type="entry name" value="TRANSLATION INITIATION FACTOR IF-2"/>
    <property type="match status" value="1"/>
</dbReference>
<dbReference type="GO" id="GO:0002098">
    <property type="term" value="P:tRNA wobble uridine modification"/>
    <property type="evidence" value="ECO:0007669"/>
    <property type="project" value="TreeGrafter"/>
</dbReference>